<sequence>MKKKSKISQSCVKKENEFSTNLEMEADSRRPKFKAIASFDARYDQVKKMKVTSKKRTKAYSVSSGSQIVSSCKKVDDRVSPSGSGSSSAVSCLTNSSGFEFSVQSTVGLGKAKSSPNMKMDKVIKGDTSNKIGSGHIRRRADGILKMLATYDKASEVRIREVLGDSPDTSKALRILLRRAQVTRQGVGGRGDPYTYSVIYNNAGLSSLYDRIMGQ</sequence>
<evidence type="ECO:0000313" key="2">
    <source>
        <dbReference type="EMBL" id="GAA0168346.1"/>
    </source>
</evidence>
<feature type="domain" description="HTH three-helical bundle" evidence="1">
    <location>
        <begin position="134"/>
        <end position="175"/>
    </location>
</feature>
<dbReference type="PANTHER" id="PTHR34799:SF2">
    <property type="entry name" value="OS07G0656300 PROTEIN"/>
    <property type="match status" value="1"/>
</dbReference>
<proteinExistence type="predicted"/>
<dbReference type="Pfam" id="PF25370">
    <property type="entry name" value="HTH_74"/>
    <property type="match status" value="1"/>
</dbReference>
<dbReference type="AlphaFoldDB" id="A0AAV3QYQ3"/>
<name>A0AAV3QYQ3_LITER</name>
<dbReference type="Proteomes" id="UP001454036">
    <property type="component" value="Unassembled WGS sequence"/>
</dbReference>
<accession>A0AAV3QYQ3</accession>
<dbReference type="InterPro" id="IPR057523">
    <property type="entry name" value="HTH_74"/>
</dbReference>
<dbReference type="EMBL" id="BAABME010023579">
    <property type="protein sequence ID" value="GAA0168346.1"/>
    <property type="molecule type" value="Genomic_DNA"/>
</dbReference>
<evidence type="ECO:0000259" key="1">
    <source>
        <dbReference type="Pfam" id="PF25370"/>
    </source>
</evidence>
<dbReference type="PANTHER" id="PTHR34799">
    <property type="entry name" value="OS07G0656300 PROTEIN"/>
    <property type="match status" value="1"/>
</dbReference>
<comment type="caution">
    <text evidence="2">The sequence shown here is derived from an EMBL/GenBank/DDBJ whole genome shotgun (WGS) entry which is preliminary data.</text>
</comment>
<gene>
    <name evidence="2" type="ORF">LIER_40547</name>
</gene>
<protein>
    <recommendedName>
        <fullName evidence="1">HTH three-helical bundle domain-containing protein</fullName>
    </recommendedName>
</protein>
<reference evidence="2 3" key="1">
    <citation type="submission" date="2024-01" db="EMBL/GenBank/DDBJ databases">
        <title>The complete chloroplast genome sequence of Lithospermum erythrorhizon: insights into the phylogenetic relationship among Boraginaceae species and the maternal lineages of purple gromwells.</title>
        <authorList>
            <person name="Okada T."/>
            <person name="Watanabe K."/>
        </authorList>
    </citation>
    <scope>NUCLEOTIDE SEQUENCE [LARGE SCALE GENOMIC DNA]</scope>
</reference>
<evidence type="ECO:0000313" key="3">
    <source>
        <dbReference type="Proteomes" id="UP001454036"/>
    </source>
</evidence>
<organism evidence="2 3">
    <name type="scientific">Lithospermum erythrorhizon</name>
    <name type="common">Purple gromwell</name>
    <name type="synonym">Lithospermum officinale var. erythrorhizon</name>
    <dbReference type="NCBI Taxonomy" id="34254"/>
    <lineage>
        <taxon>Eukaryota</taxon>
        <taxon>Viridiplantae</taxon>
        <taxon>Streptophyta</taxon>
        <taxon>Embryophyta</taxon>
        <taxon>Tracheophyta</taxon>
        <taxon>Spermatophyta</taxon>
        <taxon>Magnoliopsida</taxon>
        <taxon>eudicotyledons</taxon>
        <taxon>Gunneridae</taxon>
        <taxon>Pentapetalae</taxon>
        <taxon>asterids</taxon>
        <taxon>lamiids</taxon>
        <taxon>Boraginales</taxon>
        <taxon>Boraginaceae</taxon>
        <taxon>Boraginoideae</taxon>
        <taxon>Lithospermeae</taxon>
        <taxon>Lithospermum</taxon>
    </lineage>
</organism>
<keyword evidence="3" id="KW-1185">Reference proteome</keyword>